<dbReference type="Pfam" id="PF00005">
    <property type="entry name" value="ABC_tran"/>
    <property type="match status" value="1"/>
</dbReference>
<dbReference type="InterPro" id="IPR027417">
    <property type="entry name" value="P-loop_NTPase"/>
</dbReference>
<dbReference type="SUPFAM" id="SSF52540">
    <property type="entry name" value="P-loop containing nucleoside triphosphate hydrolases"/>
    <property type="match status" value="1"/>
</dbReference>
<dbReference type="GO" id="GO:0016887">
    <property type="term" value="F:ATP hydrolysis activity"/>
    <property type="evidence" value="ECO:0007669"/>
    <property type="project" value="InterPro"/>
</dbReference>
<dbReference type="AlphaFoldDB" id="X1RRQ2"/>
<comment type="caution">
    <text evidence="2">The sequence shown here is derived from an EMBL/GenBank/DDBJ whole genome shotgun (WGS) entry which is preliminary data.</text>
</comment>
<protein>
    <recommendedName>
        <fullName evidence="1">ABC transporter domain-containing protein</fullName>
    </recommendedName>
</protein>
<organism evidence="2">
    <name type="scientific">marine sediment metagenome</name>
    <dbReference type="NCBI Taxonomy" id="412755"/>
    <lineage>
        <taxon>unclassified sequences</taxon>
        <taxon>metagenomes</taxon>
        <taxon>ecological metagenomes</taxon>
    </lineage>
</organism>
<sequence length="161" mass="17694">MLERMEKIELPKETKGIYFSFPQPSRSGLVVMTLSNVRKSYENNLVLNGIDFTIDRGDKIGLVGPNGIGKSTLLRILAGTEGVEAGERKVGHNVSIKSFSQEDLSLEAMGKTVLEEAQIIAPELVISRLRSYLGAFLFTGVEVEKRIEVLSGGERSRLKLA</sequence>
<dbReference type="Gene3D" id="3.40.50.300">
    <property type="entry name" value="P-loop containing nucleotide triphosphate hydrolases"/>
    <property type="match status" value="1"/>
</dbReference>
<reference evidence="2" key="1">
    <citation type="journal article" date="2014" name="Front. Microbiol.">
        <title>High frequency of phylogenetically diverse reductive dehalogenase-homologous genes in deep subseafloor sedimentary metagenomes.</title>
        <authorList>
            <person name="Kawai M."/>
            <person name="Futagami T."/>
            <person name="Toyoda A."/>
            <person name="Takaki Y."/>
            <person name="Nishi S."/>
            <person name="Hori S."/>
            <person name="Arai W."/>
            <person name="Tsubouchi T."/>
            <person name="Morono Y."/>
            <person name="Uchiyama I."/>
            <person name="Ito T."/>
            <person name="Fujiyama A."/>
            <person name="Inagaki F."/>
            <person name="Takami H."/>
        </authorList>
    </citation>
    <scope>NUCLEOTIDE SEQUENCE</scope>
    <source>
        <strain evidence="2">Expedition CK06-06</strain>
    </source>
</reference>
<dbReference type="InterPro" id="IPR003439">
    <property type="entry name" value="ABC_transporter-like_ATP-bd"/>
</dbReference>
<evidence type="ECO:0000259" key="1">
    <source>
        <dbReference type="Pfam" id="PF00005"/>
    </source>
</evidence>
<dbReference type="InterPro" id="IPR051309">
    <property type="entry name" value="ABCF_ATPase"/>
</dbReference>
<evidence type="ECO:0000313" key="2">
    <source>
        <dbReference type="EMBL" id="GAI83338.1"/>
    </source>
</evidence>
<dbReference type="EMBL" id="BARW01009674">
    <property type="protein sequence ID" value="GAI83338.1"/>
    <property type="molecule type" value="Genomic_DNA"/>
</dbReference>
<feature type="domain" description="ABC transporter" evidence="1">
    <location>
        <begin position="47"/>
        <end position="161"/>
    </location>
</feature>
<name>X1RRQ2_9ZZZZ</name>
<accession>X1RRQ2</accession>
<dbReference type="PANTHER" id="PTHR42855:SF2">
    <property type="entry name" value="DRUG RESISTANCE ABC TRANSPORTER,ATP-BINDING PROTEIN"/>
    <property type="match status" value="1"/>
</dbReference>
<feature type="non-terminal residue" evidence="2">
    <location>
        <position position="161"/>
    </location>
</feature>
<dbReference type="GO" id="GO:0005524">
    <property type="term" value="F:ATP binding"/>
    <property type="evidence" value="ECO:0007669"/>
    <property type="project" value="InterPro"/>
</dbReference>
<dbReference type="PANTHER" id="PTHR42855">
    <property type="entry name" value="ABC TRANSPORTER ATP-BINDING SUBUNIT"/>
    <property type="match status" value="1"/>
</dbReference>
<gene>
    <name evidence="2" type="ORF">S12H4_19361</name>
</gene>
<proteinExistence type="predicted"/>